<dbReference type="SMART" id="SM00052">
    <property type="entry name" value="EAL"/>
    <property type="match status" value="1"/>
</dbReference>
<gene>
    <name evidence="4" type="ORF">GT348_07865</name>
</gene>
<keyword evidence="1" id="KW-1133">Transmembrane helix</keyword>
<feature type="domain" description="GGDEF" evidence="3">
    <location>
        <begin position="406"/>
        <end position="540"/>
    </location>
</feature>
<dbReference type="Gene3D" id="3.30.450.20">
    <property type="entry name" value="PAS domain"/>
    <property type="match status" value="1"/>
</dbReference>
<evidence type="ECO:0000313" key="5">
    <source>
        <dbReference type="Proteomes" id="UP000463975"/>
    </source>
</evidence>
<name>A0A6P1NBV2_9PROT</name>
<feature type="transmembrane region" description="Helical" evidence="1">
    <location>
        <begin position="120"/>
        <end position="141"/>
    </location>
</feature>
<keyword evidence="5" id="KW-1185">Reference proteome</keyword>
<dbReference type="NCBIfam" id="TIGR00254">
    <property type="entry name" value="GGDEF"/>
    <property type="match status" value="1"/>
</dbReference>
<dbReference type="Pfam" id="PF00563">
    <property type="entry name" value="EAL"/>
    <property type="match status" value="1"/>
</dbReference>
<keyword evidence="1" id="KW-0472">Membrane</keyword>
<dbReference type="CDD" id="cd01948">
    <property type="entry name" value="EAL"/>
    <property type="match status" value="1"/>
</dbReference>
<dbReference type="SUPFAM" id="SSF55073">
    <property type="entry name" value="Nucleotide cyclase"/>
    <property type="match status" value="1"/>
</dbReference>
<dbReference type="CDD" id="cd01949">
    <property type="entry name" value="GGDEF"/>
    <property type="match status" value="1"/>
</dbReference>
<dbReference type="Pfam" id="PF00990">
    <property type="entry name" value="GGDEF"/>
    <property type="match status" value="1"/>
</dbReference>
<protein>
    <submittedName>
        <fullName evidence="4">EAL domain-containing protein</fullName>
    </submittedName>
</protein>
<dbReference type="InterPro" id="IPR001633">
    <property type="entry name" value="EAL_dom"/>
</dbReference>
<evidence type="ECO:0000259" key="2">
    <source>
        <dbReference type="PROSITE" id="PS50883"/>
    </source>
</evidence>
<feature type="transmembrane region" description="Helical" evidence="1">
    <location>
        <begin position="199"/>
        <end position="222"/>
    </location>
</feature>
<dbReference type="EMBL" id="CP047652">
    <property type="protein sequence ID" value="QHI96155.1"/>
    <property type="molecule type" value="Genomic_DNA"/>
</dbReference>
<dbReference type="InterPro" id="IPR035919">
    <property type="entry name" value="EAL_sf"/>
</dbReference>
<dbReference type="RefSeq" id="WP_160619228.1">
    <property type="nucleotide sequence ID" value="NZ_CP047652.1"/>
</dbReference>
<sequence>MKAAGKDHERLYRTSDNLGNVLTQYRGFGPFLVSMFKNIYKINPVDPAISTIKAHILHSFAPIFAVLQLIVAFCLTFFLWDVSGSVASISLIFTAILIIALSAYFFFVKEQHLMRAPAIYVLRLFALCLGIFWVTILVTIFPKESDIGQLIACLLVMALMASAVLFLPVAGASALFSAVVGLGTCAVILYDWAKFHHETLYLLGAIIFFIYTCIVVLSCALIRELLIGYLIKRYYLEQRNAILTLLLGDTSDIAGDWLWETDDEGALTGVSPSFKHALNVQEDVLYEQPFVEIMLQKASQNKGKSFFEDMERLKECLEQRLFFRDLIVEVQKENETRYWSLSGRPLFQDQKFVGYRGVGTDVTHIHNIHRKASFRARHDEMTNLPNRTAFFDDMEFYLVEAEQSQEVFALLNIDLDGFKSVNDQYGHHAGDYVLSQIAITLNKILGEGDTLYRIGGDEFVLINKKTSKEKANLIAQDLIKAITSKPITIKEGASWTPGVSIGIVLTKGGMETVTDLLAASDLALYEGKKRGGNCAVFFDSELETLAQRKLSLLRDLSLALDEGEISLRYQPFYDAQTQKLRGFEALLCWKHSLYGRILTEQIITIAEESGLIQKLGLFVLAKATEFAASWPEHLILSINLSPGQILRKDFINEWLIVLDGTKFPPHRLQIEVTETIFMKQSAATFAKLHKLRDRGMAIALDDFGKGFSCLGYLYFFPFSKIKLDRLFIRDMLRDQRAATIVKGIVNLAVDLSISLTVEGVESREQYDYIVGLGCSEVQGFFFAGPLPPKTVIQLISKSGEIVQ</sequence>
<reference evidence="4 5" key="1">
    <citation type="submission" date="2020-01" db="EMBL/GenBank/DDBJ databases">
        <title>Genome sequencing of strain KACC 21507.</title>
        <authorList>
            <person name="Heo J."/>
            <person name="Kim S.-J."/>
            <person name="Kim J.-S."/>
            <person name="Hong S.-B."/>
            <person name="Kwon S.-W."/>
        </authorList>
    </citation>
    <scope>NUCLEOTIDE SEQUENCE [LARGE SCALE GENOMIC DNA]</scope>
    <source>
        <strain evidence="4 5">KACC 21507</strain>
    </source>
</reference>
<evidence type="ECO:0000259" key="3">
    <source>
        <dbReference type="PROSITE" id="PS50887"/>
    </source>
</evidence>
<dbReference type="Proteomes" id="UP000463975">
    <property type="component" value="Chromosome"/>
</dbReference>
<dbReference type="KEGG" id="bomb:GT348_07865"/>
<dbReference type="InterPro" id="IPR052155">
    <property type="entry name" value="Biofilm_reg_signaling"/>
</dbReference>
<dbReference type="PANTHER" id="PTHR44757">
    <property type="entry name" value="DIGUANYLATE CYCLASE DGCP"/>
    <property type="match status" value="1"/>
</dbReference>
<feature type="transmembrane region" description="Helical" evidence="1">
    <location>
        <begin position="86"/>
        <end position="108"/>
    </location>
</feature>
<organism evidence="4 5">
    <name type="scientific">Aristophania vespae</name>
    <dbReference type="NCBI Taxonomy" id="2697033"/>
    <lineage>
        <taxon>Bacteria</taxon>
        <taxon>Pseudomonadati</taxon>
        <taxon>Pseudomonadota</taxon>
        <taxon>Alphaproteobacteria</taxon>
        <taxon>Acetobacterales</taxon>
        <taxon>Acetobacteraceae</taxon>
        <taxon>Aristophania</taxon>
    </lineage>
</organism>
<dbReference type="PANTHER" id="PTHR44757:SF2">
    <property type="entry name" value="BIOFILM ARCHITECTURE MAINTENANCE PROTEIN MBAA"/>
    <property type="match status" value="1"/>
</dbReference>
<dbReference type="InterPro" id="IPR000160">
    <property type="entry name" value="GGDEF_dom"/>
</dbReference>
<dbReference type="Gene3D" id="3.20.20.450">
    <property type="entry name" value="EAL domain"/>
    <property type="match status" value="1"/>
</dbReference>
<dbReference type="InterPro" id="IPR029787">
    <property type="entry name" value="Nucleotide_cyclase"/>
</dbReference>
<proteinExistence type="predicted"/>
<dbReference type="InterPro" id="IPR043128">
    <property type="entry name" value="Rev_trsase/Diguanyl_cyclase"/>
</dbReference>
<feature type="transmembrane region" description="Helical" evidence="1">
    <location>
        <begin position="60"/>
        <end position="80"/>
    </location>
</feature>
<dbReference type="AlphaFoldDB" id="A0A6P1NBV2"/>
<keyword evidence="1" id="KW-0812">Transmembrane</keyword>
<dbReference type="SMART" id="SM00267">
    <property type="entry name" value="GGDEF"/>
    <property type="match status" value="1"/>
</dbReference>
<feature type="domain" description="EAL" evidence="2">
    <location>
        <begin position="549"/>
        <end position="799"/>
    </location>
</feature>
<dbReference type="PROSITE" id="PS50887">
    <property type="entry name" value="GGDEF"/>
    <property type="match status" value="1"/>
</dbReference>
<evidence type="ECO:0000313" key="4">
    <source>
        <dbReference type="EMBL" id="QHI96155.1"/>
    </source>
</evidence>
<accession>A0A6P1NBV2</accession>
<evidence type="ECO:0000256" key="1">
    <source>
        <dbReference type="SAM" id="Phobius"/>
    </source>
</evidence>
<dbReference type="Gene3D" id="3.30.70.270">
    <property type="match status" value="1"/>
</dbReference>
<dbReference type="PROSITE" id="PS50883">
    <property type="entry name" value="EAL"/>
    <property type="match status" value="1"/>
</dbReference>
<dbReference type="SUPFAM" id="SSF55785">
    <property type="entry name" value="PYP-like sensor domain (PAS domain)"/>
    <property type="match status" value="1"/>
</dbReference>
<dbReference type="InterPro" id="IPR035965">
    <property type="entry name" value="PAS-like_dom_sf"/>
</dbReference>
<dbReference type="SUPFAM" id="SSF141868">
    <property type="entry name" value="EAL domain-like"/>
    <property type="match status" value="1"/>
</dbReference>